<dbReference type="EMBL" id="JBHTIR010001149">
    <property type="protein sequence ID" value="MFD0852199.1"/>
    <property type="molecule type" value="Genomic_DNA"/>
</dbReference>
<gene>
    <name evidence="1" type="ORF">ACFQ07_08200</name>
</gene>
<sequence>GQGGGGAAMAAFRDCMKKNGATVAENARPGALETSDPKIAKALETCRALLPTQAPSSSPS</sequence>
<keyword evidence="2" id="KW-1185">Reference proteome</keyword>
<organism evidence="1 2">
    <name type="scientific">Actinomadura adrarensis</name>
    <dbReference type="NCBI Taxonomy" id="1819600"/>
    <lineage>
        <taxon>Bacteria</taxon>
        <taxon>Bacillati</taxon>
        <taxon>Actinomycetota</taxon>
        <taxon>Actinomycetes</taxon>
        <taxon>Streptosporangiales</taxon>
        <taxon>Thermomonosporaceae</taxon>
        <taxon>Actinomadura</taxon>
    </lineage>
</organism>
<reference evidence="2" key="1">
    <citation type="journal article" date="2019" name="Int. J. Syst. Evol. Microbiol.">
        <title>The Global Catalogue of Microorganisms (GCM) 10K type strain sequencing project: providing services to taxonomists for standard genome sequencing and annotation.</title>
        <authorList>
            <consortium name="The Broad Institute Genomics Platform"/>
            <consortium name="The Broad Institute Genome Sequencing Center for Infectious Disease"/>
            <person name="Wu L."/>
            <person name="Ma J."/>
        </authorList>
    </citation>
    <scope>NUCLEOTIDE SEQUENCE [LARGE SCALE GENOMIC DNA]</scope>
    <source>
        <strain evidence="2">JCM 31696</strain>
    </source>
</reference>
<comment type="caution">
    <text evidence="1">The sequence shown here is derived from an EMBL/GenBank/DDBJ whole genome shotgun (WGS) entry which is preliminary data.</text>
</comment>
<feature type="non-terminal residue" evidence="1">
    <location>
        <position position="1"/>
    </location>
</feature>
<dbReference type="Proteomes" id="UP001597083">
    <property type="component" value="Unassembled WGS sequence"/>
</dbReference>
<protein>
    <submittedName>
        <fullName evidence="1">Uncharacterized protein</fullName>
    </submittedName>
</protein>
<name>A0ABW3CEY1_9ACTN</name>
<evidence type="ECO:0000313" key="1">
    <source>
        <dbReference type="EMBL" id="MFD0852199.1"/>
    </source>
</evidence>
<evidence type="ECO:0000313" key="2">
    <source>
        <dbReference type="Proteomes" id="UP001597083"/>
    </source>
</evidence>
<proteinExistence type="predicted"/>
<accession>A0ABW3CEY1</accession>